<protein>
    <recommendedName>
        <fullName evidence="1">Alkyl hydroperoxide reductase subunit C/ Thiol specific antioxidant domain-containing protein</fullName>
    </recommendedName>
</protein>
<evidence type="ECO:0000313" key="2">
    <source>
        <dbReference type="EMBL" id="SVA08613.1"/>
    </source>
</evidence>
<name>A0A381T4H4_9ZZZZ</name>
<dbReference type="AlphaFoldDB" id="A0A381T4H4"/>
<feature type="domain" description="Alkyl hydroperoxide reductase subunit C/ Thiol specific antioxidant" evidence="1">
    <location>
        <begin position="1"/>
        <end position="79"/>
    </location>
</feature>
<gene>
    <name evidence="2" type="ORF">METZ01_LOCUS61467</name>
</gene>
<dbReference type="Gene3D" id="3.40.30.10">
    <property type="entry name" value="Glutaredoxin"/>
    <property type="match status" value="1"/>
</dbReference>
<accession>A0A381T4H4</accession>
<dbReference type="InterPro" id="IPR000866">
    <property type="entry name" value="AhpC/TSA"/>
</dbReference>
<organism evidence="2">
    <name type="scientific">marine metagenome</name>
    <dbReference type="NCBI Taxonomy" id="408172"/>
    <lineage>
        <taxon>unclassified sequences</taxon>
        <taxon>metagenomes</taxon>
        <taxon>ecological metagenomes</taxon>
    </lineage>
</organism>
<evidence type="ECO:0000259" key="1">
    <source>
        <dbReference type="Pfam" id="PF00578"/>
    </source>
</evidence>
<sequence>MQENIESLVGAETSLWAISTDDPTKLLELRDTEGLTFPVLLDPAANTIKAYGLYNVDSDRGIPHPTALIIDKNGLVRYVRIDEDYRERPSIEELRDALKMLAGGWESWRWSGRLISSSVLGNFLNGTRLVS</sequence>
<proteinExistence type="predicted"/>
<dbReference type="SUPFAM" id="SSF52833">
    <property type="entry name" value="Thioredoxin-like"/>
    <property type="match status" value="1"/>
</dbReference>
<dbReference type="InterPro" id="IPR036249">
    <property type="entry name" value="Thioredoxin-like_sf"/>
</dbReference>
<dbReference type="Pfam" id="PF00578">
    <property type="entry name" value="AhpC-TSA"/>
    <property type="match status" value="1"/>
</dbReference>
<dbReference type="GO" id="GO:0016209">
    <property type="term" value="F:antioxidant activity"/>
    <property type="evidence" value="ECO:0007669"/>
    <property type="project" value="InterPro"/>
</dbReference>
<dbReference type="EMBL" id="UINC01003709">
    <property type="protein sequence ID" value="SVA08613.1"/>
    <property type="molecule type" value="Genomic_DNA"/>
</dbReference>
<reference evidence="2" key="1">
    <citation type="submission" date="2018-05" db="EMBL/GenBank/DDBJ databases">
        <authorList>
            <person name="Lanie J.A."/>
            <person name="Ng W.-L."/>
            <person name="Kazmierczak K.M."/>
            <person name="Andrzejewski T.M."/>
            <person name="Davidsen T.M."/>
            <person name="Wayne K.J."/>
            <person name="Tettelin H."/>
            <person name="Glass J.I."/>
            <person name="Rusch D."/>
            <person name="Podicherti R."/>
            <person name="Tsui H.-C.T."/>
            <person name="Winkler M.E."/>
        </authorList>
    </citation>
    <scope>NUCLEOTIDE SEQUENCE</scope>
</reference>
<dbReference type="GO" id="GO:0016491">
    <property type="term" value="F:oxidoreductase activity"/>
    <property type="evidence" value="ECO:0007669"/>
    <property type="project" value="InterPro"/>
</dbReference>